<organism evidence="2 3">
    <name type="scientific">Gigaspora rosea</name>
    <dbReference type="NCBI Taxonomy" id="44941"/>
    <lineage>
        <taxon>Eukaryota</taxon>
        <taxon>Fungi</taxon>
        <taxon>Fungi incertae sedis</taxon>
        <taxon>Mucoromycota</taxon>
        <taxon>Glomeromycotina</taxon>
        <taxon>Glomeromycetes</taxon>
        <taxon>Diversisporales</taxon>
        <taxon>Gigasporaceae</taxon>
        <taxon>Gigaspora</taxon>
    </lineage>
</organism>
<name>A0A397UBM7_9GLOM</name>
<protein>
    <submittedName>
        <fullName evidence="2">Uncharacterized protein</fullName>
    </submittedName>
</protein>
<sequence>MASQQSVKAKEVHDAYQEPNTQKRRKQNTNDITSELLNTTTQENNKSCKSTSAMIVEPNSRSGLTSKIPNETPTNIPSKERSEQNIPQRLYSDAAKKAKSTESQQTHTRRNREEEMAWALQVIEGLIQIETKEFDEDAQIQIPRQKLLPYLYEEQENYASTPEGVRRNI</sequence>
<dbReference type="Proteomes" id="UP000266673">
    <property type="component" value="Unassembled WGS sequence"/>
</dbReference>
<evidence type="ECO:0000313" key="3">
    <source>
        <dbReference type="Proteomes" id="UP000266673"/>
    </source>
</evidence>
<feature type="compositionally biased region" description="Polar residues" evidence="1">
    <location>
        <begin position="29"/>
        <end position="77"/>
    </location>
</feature>
<feature type="region of interest" description="Disordered" evidence="1">
    <location>
        <begin position="1"/>
        <end position="86"/>
    </location>
</feature>
<feature type="region of interest" description="Disordered" evidence="1">
    <location>
        <begin position="93"/>
        <end position="112"/>
    </location>
</feature>
<dbReference type="EMBL" id="QKWP01001611">
    <property type="protein sequence ID" value="RIB07715.1"/>
    <property type="molecule type" value="Genomic_DNA"/>
</dbReference>
<evidence type="ECO:0000313" key="2">
    <source>
        <dbReference type="EMBL" id="RIB07715.1"/>
    </source>
</evidence>
<accession>A0A397UBM7</accession>
<reference evidence="2 3" key="1">
    <citation type="submission" date="2018-06" db="EMBL/GenBank/DDBJ databases">
        <title>Comparative genomics reveals the genomic features of Rhizophagus irregularis, R. cerebriforme, R. diaphanum and Gigaspora rosea, and their symbiotic lifestyle signature.</title>
        <authorList>
            <person name="Morin E."/>
            <person name="San Clemente H."/>
            <person name="Chen E.C.H."/>
            <person name="De La Providencia I."/>
            <person name="Hainaut M."/>
            <person name="Kuo A."/>
            <person name="Kohler A."/>
            <person name="Murat C."/>
            <person name="Tang N."/>
            <person name="Roy S."/>
            <person name="Loubradou J."/>
            <person name="Henrissat B."/>
            <person name="Grigoriev I.V."/>
            <person name="Corradi N."/>
            <person name="Roux C."/>
            <person name="Martin F.M."/>
        </authorList>
    </citation>
    <scope>NUCLEOTIDE SEQUENCE [LARGE SCALE GENOMIC DNA]</scope>
    <source>
        <strain evidence="2 3">DAOM 194757</strain>
    </source>
</reference>
<proteinExistence type="predicted"/>
<dbReference type="AlphaFoldDB" id="A0A397UBM7"/>
<evidence type="ECO:0000256" key="1">
    <source>
        <dbReference type="SAM" id="MobiDB-lite"/>
    </source>
</evidence>
<gene>
    <name evidence="2" type="ORF">C2G38_2252453</name>
</gene>
<comment type="caution">
    <text evidence="2">The sequence shown here is derived from an EMBL/GenBank/DDBJ whole genome shotgun (WGS) entry which is preliminary data.</text>
</comment>
<keyword evidence="3" id="KW-1185">Reference proteome</keyword>